<sequence>MYRLKGPNKDQDIMVSTKKYFLYIIFLVSPISLTLYAQNTAEKPTKAAGSECSLTLACINQNENNNSAVIENSNFNQFIVGMSNPKDSLTIAAESNTVSKDCEENSTLAATSILAKEVIENYKYDFSETFIDILFFERIDLARTRTI</sequence>
<keyword evidence="3" id="KW-1185">Reference proteome</keyword>
<reference evidence="2 3" key="1">
    <citation type="submission" date="2021-01" db="EMBL/GenBank/DDBJ databases">
        <title>Genome seq and assembly of Flavobacterium sp. GN10.</title>
        <authorList>
            <person name="Chhetri G."/>
        </authorList>
    </citation>
    <scope>NUCLEOTIDE SEQUENCE [LARGE SCALE GENOMIC DNA]</scope>
    <source>
        <strain evidence="2 3">GN10</strain>
    </source>
</reference>
<evidence type="ECO:0000313" key="2">
    <source>
        <dbReference type="EMBL" id="MBL0736258.1"/>
    </source>
</evidence>
<gene>
    <name evidence="2" type="ORF">JI750_05145</name>
</gene>
<feature type="transmembrane region" description="Helical" evidence="1">
    <location>
        <begin position="20"/>
        <end position="37"/>
    </location>
</feature>
<proteinExistence type="predicted"/>
<keyword evidence="1" id="KW-1133">Transmembrane helix</keyword>
<accession>A0ABS1KAD5</accession>
<dbReference type="Proteomes" id="UP000603728">
    <property type="component" value="Unassembled WGS sequence"/>
</dbReference>
<name>A0ABS1KAD5_9FLAO</name>
<evidence type="ECO:0000313" key="3">
    <source>
        <dbReference type="Proteomes" id="UP000603728"/>
    </source>
</evidence>
<organism evidence="2 3">
    <name type="scientific">Flavobacterium tagetis</name>
    <dbReference type="NCBI Taxonomy" id="2801336"/>
    <lineage>
        <taxon>Bacteria</taxon>
        <taxon>Pseudomonadati</taxon>
        <taxon>Bacteroidota</taxon>
        <taxon>Flavobacteriia</taxon>
        <taxon>Flavobacteriales</taxon>
        <taxon>Flavobacteriaceae</taxon>
        <taxon>Flavobacterium</taxon>
    </lineage>
</organism>
<keyword evidence="1" id="KW-0812">Transmembrane</keyword>
<evidence type="ECO:0000256" key="1">
    <source>
        <dbReference type="SAM" id="Phobius"/>
    </source>
</evidence>
<keyword evidence="1" id="KW-0472">Membrane</keyword>
<dbReference type="EMBL" id="JAERSF010000001">
    <property type="protein sequence ID" value="MBL0736258.1"/>
    <property type="molecule type" value="Genomic_DNA"/>
</dbReference>
<protein>
    <submittedName>
        <fullName evidence="2">Uncharacterized protein</fullName>
    </submittedName>
</protein>
<comment type="caution">
    <text evidence="2">The sequence shown here is derived from an EMBL/GenBank/DDBJ whole genome shotgun (WGS) entry which is preliminary data.</text>
</comment>